<evidence type="ECO:0000259" key="1">
    <source>
        <dbReference type="PROSITE" id="PS51186"/>
    </source>
</evidence>
<dbReference type="RefSeq" id="WP_257919385.1">
    <property type="nucleotide sequence ID" value="NZ_JAMXQV010000003.1"/>
</dbReference>
<dbReference type="EMBL" id="JAMXQV010000003">
    <property type="protein sequence ID" value="MCR6482759.1"/>
    <property type="molecule type" value="Genomic_DNA"/>
</dbReference>
<dbReference type="GO" id="GO:0008999">
    <property type="term" value="F:protein-N-terminal-alanine acetyltransferase activity"/>
    <property type="evidence" value="ECO:0007669"/>
    <property type="project" value="TreeGrafter"/>
</dbReference>
<name>A0A9X2N6A2_9PSEU</name>
<organism evidence="2 3">
    <name type="scientific">Amycolatopsis iheyensis</name>
    <dbReference type="NCBI Taxonomy" id="2945988"/>
    <lineage>
        <taxon>Bacteria</taxon>
        <taxon>Bacillati</taxon>
        <taxon>Actinomycetota</taxon>
        <taxon>Actinomycetes</taxon>
        <taxon>Pseudonocardiales</taxon>
        <taxon>Pseudonocardiaceae</taxon>
        <taxon>Amycolatopsis</taxon>
    </lineage>
</organism>
<dbReference type="InterPro" id="IPR016181">
    <property type="entry name" value="Acyl_CoA_acyltransferase"/>
</dbReference>
<reference evidence="2" key="1">
    <citation type="submission" date="2022-06" db="EMBL/GenBank/DDBJ databases">
        <title>Amycolatopsis iheyaensis sp. nov., a new species of the genus Amycolatopsis isolated from soil in Iheya island, Japan.</title>
        <authorList>
            <person name="Ngamcharungchit C."/>
            <person name="Kanto H."/>
            <person name="Take A."/>
            <person name="Intra B."/>
            <person name="Matsumoto A."/>
            <person name="Panbangred W."/>
            <person name="Inahashi Y."/>
        </authorList>
    </citation>
    <scope>NUCLEOTIDE SEQUENCE</scope>
    <source>
        <strain evidence="2">OK19-0408</strain>
    </source>
</reference>
<comment type="caution">
    <text evidence="2">The sequence shown here is derived from an EMBL/GenBank/DDBJ whole genome shotgun (WGS) entry which is preliminary data.</text>
</comment>
<dbReference type="Proteomes" id="UP001144096">
    <property type="component" value="Unassembled WGS sequence"/>
</dbReference>
<accession>A0A9X2N6A2</accession>
<keyword evidence="3" id="KW-1185">Reference proteome</keyword>
<dbReference type="AlphaFoldDB" id="A0A9X2N6A2"/>
<dbReference type="GO" id="GO:1990189">
    <property type="term" value="F:protein N-terminal-serine acetyltransferase activity"/>
    <property type="evidence" value="ECO:0007669"/>
    <property type="project" value="TreeGrafter"/>
</dbReference>
<feature type="domain" description="N-acetyltransferase" evidence="1">
    <location>
        <begin position="27"/>
        <end position="176"/>
    </location>
</feature>
<dbReference type="Gene3D" id="3.40.630.30">
    <property type="match status" value="1"/>
</dbReference>
<evidence type="ECO:0000313" key="2">
    <source>
        <dbReference type="EMBL" id="MCR6482759.1"/>
    </source>
</evidence>
<dbReference type="PROSITE" id="PS51186">
    <property type="entry name" value="GNAT"/>
    <property type="match status" value="1"/>
</dbReference>
<proteinExistence type="predicted"/>
<protein>
    <submittedName>
        <fullName evidence="2">GNAT family N-acetyltransferase</fullName>
    </submittedName>
</protein>
<dbReference type="InterPro" id="IPR000182">
    <property type="entry name" value="GNAT_dom"/>
</dbReference>
<gene>
    <name evidence="2" type="ORF">M8542_08015</name>
</gene>
<dbReference type="PANTHER" id="PTHR43441:SF3">
    <property type="entry name" value="ACETYLTRANSFERASE"/>
    <property type="match status" value="1"/>
</dbReference>
<dbReference type="SUPFAM" id="SSF55729">
    <property type="entry name" value="Acyl-CoA N-acyltransferases (Nat)"/>
    <property type="match status" value="1"/>
</dbReference>
<evidence type="ECO:0000313" key="3">
    <source>
        <dbReference type="Proteomes" id="UP001144096"/>
    </source>
</evidence>
<dbReference type="Pfam" id="PF13302">
    <property type="entry name" value="Acetyltransf_3"/>
    <property type="match status" value="1"/>
</dbReference>
<dbReference type="GO" id="GO:0005737">
    <property type="term" value="C:cytoplasm"/>
    <property type="evidence" value="ECO:0007669"/>
    <property type="project" value="TreeGrafter"/>
</dbReference>
<dbReference type="InterPro" id="IPR051908">
    <property type="entry name" value="Ribosomal_N-acetyltransferase"/>
</dbReference>
<sequence>MEIPAETLTHDEFTLTRWTSGDAAALTAVVSGSGAHLADWMFWAVGGYTDEDSADFLHRSHENWAAGRSYDYAIRVDGAIAGSIGVMTREGGVELGYWLGRDFTGRGLITRAAALLTEDAFRRGAGYVEIKHDELNVRSGAVPARLGFSVHRKEPADVDRAPACCGTDQVWRLVKP</sequence>
<dbReference type="PANTHER" id="PTHR43441">
    <property type="entry name" value="RIBOSOMAL-PROTEIN-SERINE ACETYLTRANSFERASE"/>
    <property type="match status" value="1"/>
</dbReference>